<dbReference type="RefSeq" id="WP_217734930.1">
    <property type="nucleotide sequence ID" value="NZ_JAHSPR010000004.1"/>
</dbReference>
<reference evidence="2 3" key="1">
    <citation type="submission" date="2021-06" db="EMBL/GenBank/DDBJ databases">
        <authorList>
            <person name="Lu T."/>
            <person name="Wang Q."/>
            <person name="Han X."/>
        </authorList>
    </citation>
    <scope>NUCLEOTIDE SEQUENCE [LARGE SCALE GENOMIC DNA]</scope>
    <source>
        <strain evidence="2 3">LAM0050</strain>
    </source>
</reference>
<organism evidence="2 3">
    <name type="scientific">Advenella alkanexedens</name>
    <dbReference type="NCBI Taxonomy" id="1481665"/>
    <lineage>
        <taxon>Bacteria</taxon>
        <taxon>Pseudomonadati</taxon>
        <taxon>Pseudomonadota</taxon>
        <taxon>Betaproteobacteria</taxon>
        <taxon>Burkholderiales</taxon>
        <taxon>Alcaligenaceae</taxon>
    </lineage>
</organism>
<name>A0ABS6NMS2_9BURK</name>
<sequence>MLAMVIRLKQESGTQGVHALHAWCAGFFVWNMLSLFSAMLKTQKSRLDGVITAM</sequence>
<comment type="caution">
    <text evidence="2">The sequence shown here is derived from an EMBL/GenBank/DDBJ whole genome shotgun (WGS) entry which is preliminary data.</text>
</comment>
<dbReference type="EMBL" id="JAHSPR010000004">
    <property type="protein sequence ID" value="MBV4396931.1"/>
    <property type="molecule type" value="Genomic_DNA"/>
</dbReference>
<evidence type="ECO:0000256" key="1">
    <source>
        <dbReference type="SAM" id="Phobius"/>
    </source>
</evidence>
<protein>
    <submittedName>
        <fullName evidence="2">Uncharacterized protein</fullName>
    </submittedName>
</protein>
<keyword evidence="1" id="KW-0472">Membrane</keyword>
<evidence type="ECO:0000313" key="2">
    <source>
        <dbReference type="EMBL" id="MBV4396931.1"/>
    </source>
</evidence>
<keyword evidence="1" id="KW-0812">Transmembrane</keyword>
<keyword evidence="1" id="KW-1133">Transmembrane helix</keyword>
<feature type="transmembrane region" description="Helical" evidence="1">
    <location>
        <begin position="20"/>
        <end position="40"/>
    </location>
</feature>
<keyword evidence="3" id="KW-1185">Reference proteome</keyword>
<accession>A0ABS6NMS2</accession>
<proteinExistence type="predicted"/>
<evidence type="ECO:0000313" key="3">
    <source>
        <dbReference type="Proteomes" id="UP000722165"/>
    </source>
</evidence>
<gene>
    <name evidence="2" type="ORF">KU392_06625</name>
</gene>
<dbReference type="Proteomes" id="UP000722165">
    <property type="component" value="Unassembled WGS sequence"/>
</dbReference>